<dbReference type="PROSITE" id="PS50889">
    <property type="entry name" value="S4"/>
    <property type="match status" value="1"/>
</dbReference>
<dbReference type="InterPro" id="IPR000748">
    <property type="entry name" value="PsdUridine_synth_RsuA/RluB/E/F"/>
</dbReference>
<dbReference type="InterPro" id="IPR006145">
    <property type="entry name" value="PsdUridine_synth_RsuA/RluA"/>
</dbReference>
<gene>
    <name evidence="8" type="ORF">A2557_09475</name>
</gene>
<evidence type="ECO:0000256" key="4">
    <source>
        <dbReference type="ARBA" id="ARBA00036535"/>
    </source>
</evidence>
<dbReference type="Gene3D" id="3.10.290.10">
    <property type="entry name" value="RNA-binding S4 domain"/>
    <property type="match status" value="1"/>
</dbReference>
<dbReference type="InterPro" id="IPR018496">
    <property type="entry name" value="PsdUridine_synth_RsuA/RluB_CS"/>
</dbReference>
<dbReference type="Gene3D" id="3.30.70.580">
    <property type="entry name" value="Pseudouridine synthase I, catalytic domain, N-terminal subdomain"/>
    <property type="match status" value="1"/>
</dbReference>
<dbReference type="GO" id="GO:0160138">
    <property type="term" value="F:23S rRNA pseudouridine(2604) synthase activity"/>
    <property type="evidence" value="ECO:0007669"/>
    <property type="project" value="UniProtKB-EC"/>
</dbReference>
<evidence type="ECO:0000256" key="1">
    <source>
        <dbReference type="ARBA" id="ARBA00008348"/>
    </source>
</evidence>
<comment type="catalytic activity">
    <reaction evidence="3">
        <text>uridine(35) in tRNA(Tyr) = pseudouridine(35) in tRNA(Tyr)</text>
        <dbReference type="Rhea" id="RHEA:60556"/>
        <dbReference type="Rhea" id="RHEA-COMP:15607"/>
        <dbReference type="Rhea" id="RHEA-COMP:15608"/>
        <dbReference type="ChEBI" id="CHEBI:65314"/>
        <dbReference type="ChEBI" id="CHEBI:65315"/>
    </reaction>
</comment>
<dbReference type="Pfam" id="PF00849">
    <property type="entry name" value="PseudoU_synth_2"/>
    <property type="match status" value="1"/>
</dbReference>
<protein>
    <recommendedName>
        <fullName evidence="6">Pseudouridine synthase</fullName>
        <ecNumber evidence="6">5.4.99.-</ecNumber>
    </recommendedName>
</protein>
<dbReference type="AlphaFoldDB" id="A0A1F6GQK7"/>
<dbReference type="InterPro" id="IPR036986">
    <property type="entry name" value="S4_RNA-bd_sf"/>
</dbReference>
<keyword evidence="5" id="KW-0694">RNA-binding</keyword>
<dbReference type="GO" id="GO:0000455">
    <property type="term" value="P:enzyme-directed rRNA pseudouridine synthesis"/>
    <property type="evidence" value="ECO:0007669"/>
    <property type="project" value="UniProtKB-ARBA"/>
</dbReference>
<dbReference type="PANTHER" id="PTHR47683">
    <property type="entry name" value="PSEUDOURIDINE SYNTHASE FAMILY PROTEIN-RELATED"/>
    <property type="match status" value="1"/>
</dbReference>
<dbReference type="InterPro" id="IPR020103">
    <property type="entry name" value="PsdUridine_synth_cat_dom_sf"/>
</dbReference>
<feature type="domain" description="RNA-binding S4" evidence="7">
    <location>
        <begin position="3"/>
        <end position="65"/>
    </location>
</feature>
<dbReference type="InterPro" id="IPR050343">
    <property type="entry name" value="RsuA_PseudoU_synthase"/>
</dbReference>
<evidence type="ECO:0000313" key="8">
    <source>
        <dbReference type="EMBL" id="OGH00414.1"/>
    </source>
</evidence>
<dbReference type="CDD" id="cd02870">
    <property type="entry name" value="PseudoU_synth_RsuA_like"/>
    <property type="match status" value="1"/>
</dbReference>
<evidence type="ECO:0000259" key="7">
    <source>
        <dbReference type="SMART" id="SM00363"/>
    </source>
</evidence>
<accession>A0A1F6GQK7</accession>
<dbReference type="GO" id="GO:0003723">
    <property type="term" value="F:RNA binding"/>
    <property type="evidence" value="ECO:0007669"/>
    <property type="project" value="UniProtKB-KW"/>
</dbReference>
<dbReference type="SUPFAM" id="SSF55120">
    <property type="entry name" value="Pseudouridine synthase"/>
    <property type="match status" value="1"/>
</dbReference>
<comment type="similarity">
    <text evidence="1 6">Belongs to the pseudouridine synthase RsuA family.</text>
</comment>
<dbReference type="Pfam" id="PF01479">
    <property type="entry name" value="S4"/>
    <property type="match status" value="1"/>
</dbReference>
<dbReference type="InterPro" id="IPR042092">
    <property type="entry name" value="PsdUridine_s_RsuA/RluB/E/F_cat"/>
</dbReference>
<dbReference type="PANTHER" id="PTHR47683:SF2">
    <property type="entry name" value="RNA-BINDING S4 DOMAIN-CONTAINING PROTEIN"/>
    <property type="match status" value="1"/>
</dbReference>
<proteinExistence type="inferred from homology"/>
<dbReference type="Proteomes" id="UP000177583">
    <property type="component" value="Unassembled WGS sequence"/>
</dbReference>
<evidence type="ECO:0000313" key="9">
    <source>
        <dbReference type="Proteomes" id="UP000177583"/>
    </source>
</evidence>
<dbReference type="SMART" id="SM00363">
    <property type="entry name" value="S4"/>
    <property type="match status" value="1"/>
</dbReference>
<dbReference type="EC" id="5.4.99.-" evidence="6"/>
<dbReference type="InterPro" id="IPR002942">
    <property type="entry name" value="S4_RNA-bd"/>
</dbReference>
<comment type="catalytic activity">
    <reaction evidence="4">
        <text>uridine(2604) in 23S rRNA = pseudouridine(2604) in 23S rRNA</text>
        <dbReference type="Rhea" id="RHEA:38875"/>
        <dbReference type="Rhea" id="RHEA-COMP:10093"/>
        <dbReference type="Rhea" id="RHEA-COMP:10094"/>
        <dbReference type="ChEBI" id="CHEBI:65314"/>
        <dbReference type="ChEBI" id="CHEBI:65315"/>
        <dbReference type="EC" id="5.4.99.21"/>
    </reaction>
</comment>
<evidence type="ECO:0000256" key="5">
    <source>
        <dbReference type="PROSITE-ProRule" id="PRU00182"/>
    </source>
</evidence>
<dbReference type="Gene3D" id="3.30.70.1560">
    <property type="entry name" value="Alpha-L RNA-binding motif"/>
    <property type="match status" value="1"/>
</dbReference>
<dbReference type="PROSITE" id="PS01149">
    <property type="entry name" value="PSI_RSU"/>
    <property type="match status" value="1"/>
</dbReference>
<reference evidence="8 9" key="1">
    <citation type="journal article" date="2016" name="Nat. Commun.">
        <title>Thousands of microbial genomes shed light on interconnected biogeochemical processes in an aquifer system.</title>
        <authorList>
            <person name="Anantharaman K."/>
            <person name="Brown C.T."/>
            <person name="Hug L.A."/>
            <person name="Sharon I."/>
            <person name="Castelle C.J."/>
            <person name="Probst A.J."/>
            <person name="Thomas B.C."/>
            <person name="Singh A."/>
            <person name="Wilkins M.J."/>
            <person name="Karaoz U."/>
            <person name="Brodie E.L."/>
            <person name="Williams K.H."/>
            <person name="Hubbard S.S."/>
            <person name="Banfield J.F."/>
        </authorList>
    </citation>
    <scope>NUCLEOTIDE SEQUENCE [LARGE SCALE GENOMIC DNA]</scope>
</reference>
<keyword evidence="2 6" id="KW-0413">Isomerase</keyword>
<dbReference type="EMBL" id="MFNF01000046">
    <property type="protein sequence ID" value="OGH00414.1"/>
    <property type="molecule type" value="Genomic_DNA"/>
</dbReference>
<evidence type="ECO:0000256" key="3">
    <source>
        <dbReference type="ARBA" id="ARBA00036390"/>
    </source>
</evidence>
<evidence type="ECO:0000256" key="6">
    <source>
        <dbReference type="RuleBase" id="RU003887"/>
    </source>
</evidence>
<dbReference type="InterPro" id="IPR020094">
    <property type="entry name" value="TruA/RsuA/RluB/E/F_N"/>
</dbReference>
<dbReference type="FunFam" id="3.10.290.10:FF:000003">
    <property type="entry name" value="Pseudouridine synthase"/>
    <property type="match status" value="1"/>
</dbReference>
<dbReference type="SUPFAM" id="SSF55174">
    <property type="entry name" value="Alpha-L RNA-binding motif"/>
    <property type="match status" value="1"/>
</dbReference>
<evidence type="ECO:0000256" key="2">
    <source>
        <dbReference type="ARBA" id="ARBA00023235"/>
    </source>
</evidence>
<organism evidence="8 9">
    <name type="scientific">Candidatus Lambdaproteobacteria bacterium RIFOXYD2_FULL_56_26</name>
    <dbReference type="NCBI Taxonomy" id="1817773"/>
    <lineage>
        <taxon>Bacteria</taxon>
        <taxon>Pseudomonadati</taxon>
        <taxon>Pseudomonadota</taxon>
        <taxon>Candidatus Lambdaproteobacteria</taxon>
    </lineage>
</organism>
<dbReference type="NCBIfam" id="TIGR00093">
    <property type="entry name" value="pseudouridine synthase"/>
    <property type="match status" value="1"/>
</dbReference>
<comment type="caution">
    <text evidence="8">The sequence shown here is derived from an EMBL/GenBank/DDBJ whole genome shotgun (WGS) entry which is preliminary data.</text>
</comment>
<name>A0A1F6GQK7_9PROT</name>
<sequence length="243" mass="27747">MSERLQKVIAHAGLSSRRGAEELILTGQVVVNGQVVTELGTKVDPERDHIEVSGKKLRTTGTKPRIVYALHKPKSVVTTLHDPEGRDTVVNYFPKIKERLFPVGRLDYDAEGLLLITNDGDLANRLIHPSSHVWKEYLVKLRGKIPLGLLPKMEKGPTFEGKKHQPVKIKFLHYKNEKSWLSVSLQEGVKHHLKKMFLAEGFRVEKIKRYRIGNIELLELQAGEFRRLEDEEINQLLSLSQEP</sequence>